<name>A0A4S8JG46_MUSBA</name>
<dbReference type="STRING" id="52838.A0A4S8JG46"/>
<proteinExistence type="inferred from homology"/>
<comment type="similarity">
    <text evidence="1">Belongs to the glycosyl hydrolase 18 family. Chitinase class V subfamily.</text>
</comment>
<dbReference type="InterPro" id="IPR001579">
    <property type="entry name" value="Glyco_hydro_18_chit_AS"/>
</dbReference>
<dbReference type="InterPro" id="IPR011583">
    <property type="entry name" value="Chitinase_II/V-like_cat"/>
</dbReference>
<dbReference type="PANTHER" id="PTHR11177:SF317">
    <property type="entry name" value="CHITINASE 12-RELATED"/>
    <property type="match status" value="1"/>
</dbReference>
<dbReference type="GO" id="GO:0005975">
    <property type="term" value="P:carbohydrate metabolic process"/>
    <property type="evidence" value="ECO:0007669"/>
    <property type="project" value="InterPro"/>
</dbReference>
<dbReference type="SUPFAM" id="SSF51445">
    <property type="entry name" value="(Trans)glycosidases"/>
    <property type="match status" value="1"/>
</dbReference>
<dbReference type="GO" id="GO:0006032">
    <property type="term" value="P:chitin catabolic process"/>
    <property type="evidence" value="ECO:0007669"/>
    <property type="project" value="TreeGrafter"/>
</dbReference>
<evidence type="ECO:0000313" key="8">
    <source>
        <dbReference type="EMBL" id="THU60459.1"/>
    </source>
</evidence>
<evidence type="ECO:0000256" key="6">
    <source>
        <dbReference type="RuleBase" id="RU000489"/>
    </source>
</evidence>
<dbReference type="FunFam" id="3.10.50.10:FF:000003">
    <property type="entry name" value="Class V chitinase CHIT5b"/>
    <property type="match status" value="1"/>
</dbReference>
<dbReference type="Proteomes" id="UP000317650">
    <property type="component" value="Chromosome 7"/>
</dbReference>
<dbReference type="GO" id="GO:0005576">
    <property type="term" value="C:extracellular region"/>
    <property type="evidence" value="ECO:0007669"/>
    <property type="project" value="TreeGrafter"/>
</dbReference>
<evidence type="ECO:0000256" key="2">
    <source>
        <dbReference type="ARBA" id="ARBA00022729"/>
    </source>
</evidence>
<reference evidence="8 9" key="1">
    <citation type="journal article" date="2019" name="Nat. Plants">
        <title>Genome sequencing of Musa balbisiana reveals subgenome evolution and function divergence in polyploid bananas.</title>
        <authorList>
            <person name="Yao X."/>
        </authorList>
    </citation>
    <scope>NUCLEOTIDE SEQUENCE [LARGE SCALE GENOMIC DNA]</scope>
    <source>
        <strain evidence="9">cv. DH-PKW</strain>
        <tissue evidence="8">Leaves</tissue>
    </source>
</reference>
<dbReference type="InterPro" id="IPR001223">
    <property type="entry name" value="Glyco_hydro18_cat"/>
</dbReference>
<evidence type="ECO:0000256" key="5">
    <source>
        <dbReference type="ARBA" id="ARBA00023295"/>
    </source>
</evidence>
<dbReference type="AlphaFoldDB" id="A0A4S8JG46"/>
<keyword evidence="2" id="KW-0732">Signal</keyword>
<feature type="domain" description="GH18" evidence="7">
    <location>
        <begin position="136"/>
        <end position="482"/>
    </location>
</feature>
<dbReference type="SMART" id="SM00636">
    <property type="entry name" value="Glyco_18"/>
    <property type="match status" value="1"/>
</dbReference>
<dbReference type="SUPFAM" id="SSF54556">
    <property type="entry name" value="Chitinase insertion domain"/>
    <property type="match status" value="1"/>
</dbReference>
<dbReference type="InterPro" id="IPR050314">
    <property type="entry name" value="Glycosyl_Hydrlase_18"/>
</dbReference>
<sequence length="507" mass="55487">MGTEYLITLIKSIPSPRSPFLSVPKPLSWHPWRAARGDSSSSNGGRRTVEAGGASFALPHLACSLLLLLLLLRLSAFLSLSIVSSRPYKSTAPSLLLFLSIFCNPVKAQKEVEETNPNASNTKIDPIGMAASRPSAIKAGYWPKWTFSYSPPSSIDLSYFTHVFYAFVQVDPTTSELVITPDGDRMLRNFAAAIHAHDPPVMALISIGGGGSHSAFAPLAADPAARSAFIHSTVACAREYGIDGFDLDWEFPKDDKEMADLGELLLEWRAAVESEAVNTGRPRLLLTSAVYFAPRFFLSSGRRSYPIDRMAAGLDWINAMCYDLHGSWDTSATGEHAALYDPSSNVSTSYGLESWVAAGMPREKVAMGMPLYGKTWLLKDPEQHGVGAPTVGVGPGKDGVLVYAKVQEFNSEKEATVVHDEAMVAAYSYAGRTWIGYDDPWSVTRKVEYARRLGLGGYFFWAIGYDEEWRVSRAGNGSIIIHRDGKGRRKLTELTLFDLAAWSAWGH</sequence>
<keyword evidence="5 6" id="KW-0326">Glycosidase</keyword>
<keyword evidence="3 6" id="KW-0378">Hydrolase</keyword>
<dbReference type="Gene3D" id="3.20.20.80">
    <property type="entry name" value="Glycosidases"/>
    <property type="match status" value="1"/>
</dbReference>
<evidence type="ECO:0000259" key="7">
    <source>
        <dbReference type="PROSITE" id="PS51910"/>
    </source>
</evidence>
<evidence type="ECO:0000313" key="9">
    <source>
        <dbReference type="Proteomes" id="UP000317650"/>
    </source>
</evidence>
<dbReference type="InterPro" id="IPR029070">
    <property type="entry name" value="Chitinase_insertion_sf"/>
</dbReference>
<dbReference type="GO" id="GO:0004568">
    <property type="term" value="F:chitinase activity"/>
    <property type="evidence" value="ECO:0007669"/>
    <property type="project" value="TreeGrafter"/>
</dbReference>
<dbReference type="Gene3D" id="3.10.50.10">
    <property type="match status" value="1"/>
</dbReference>
<dbReference type="EMBL" id="PYDT01000005">
    <property type="protein sequence ID" value="THU60459.1"/>
    <property type="molecule type" value="Genomic_DNA"/>
</dbReference>
<dbReference type="PROSITE" id="PS51910">
    <property type="entry name" value="GH18_2"/>
    <property type="match status" value="1"/>
</dbReference>
<dbReference type="PANTHER" id="PTHR11177">
    <property type="entry name" value="CHITINASE"/>
    <property type="match status" value="1"/>
</dbReference>
<keyword evidence="9" id="KW-1185">Reference proteome</keyword>
<dbReference type="GO" id="GO:0008061">
    <property type="term" value="F:chitin binding"/>
    <property type="evidence" value="ECO:0007669"/>
    <property type="project" value="InterPro"/>
</dbReference>
<gene>
    <name evidence="8" type="ORF">C4D60_Mb07t12980</name>
</gene>
<dbReference type="InterPro" id="IPR017853">
    <property type="entry name" value="GH"/>
</dbReference>
<evidence type="ECO:0000256" key="1">
    <source>
        <dbReference type="ARBA" id="ARBA00008682"/>
    </source>
</evidence>
<organism evidence="8 9">
    <name type="scientific">Musa balbisiana</name>
    <name type="common">Banana</name>
    <dbReference type="NCBI Taxonomy" id="52838"/>
    <lineage>
        <taxon>Eukaryota</taxon>
        <taxon>Viridiplantae</taxon>
        <taxon>Streptophyta</taxon>
        <taxon>Embryophyta</taxon>
        <taxon>Tracheophyta</taxon>
        <taxon>Spermatophyta</taxon>
        <taxon>Magnoliopsida</taxon>
        <taxon>Liliopsida</taxon>
        <taxon>Zingiberales</taxon>
        <taxon>Musaceae</taxon>
        <taxon>Musa</taxon>
    </lineage>
</organism>
<evidence type="ECO:0000256" key="3">
    <source>
        <dbReference type="ARBA" id="ARBA00022801"/>
    </source>
</evidence>
<protein>
    <recommendedName>
        <fullName evidence="7">GH18 domain-containing protein</fullName>
    </recommendedName>
</protein>
<evidence type="ECO:0000256" key="4">
    <source>
        <dbReference type="ARBA" id="ARBA00023180"/>
    </source>
</evidence>
<keyword evidence="4" id="KW-0325">Glycoprotein</keyword>
<dbReference type="PROSITE" id="PS01095">
    <property type="entry name" value="GH18_1"/>
    <property type="match status" value="1"/>
</dbReference>
<dbReference type="CDD" id="cd02879">
    <property type="entry name" value="GH18_plant_chitinase_class_V"/>
    <property type="match status" value="1"/>
</dbReference>
<accession>A0A4S8JG46</accession>
<dbReference type="Pfam" id="PF00704">
    <property type="entry name" value="Glyco_hydro_18"/>
    <property type="match status" value="1"/>
</dbReference>
<comment type="caution">
    <text evidence="8">The sequence shown here is derived from an EMBL/GenBank/DDBJ whole genome shotgun (WGS) entry which is preliminary data.</text>
</comment>